<sequence>MAKLKSMKKWISMALAMIMVVAMFTGCASPEKIETKETKETTEATETPNTSVSEEAVEAGKSQPAQRIVSGYYITTSACIALGLKDKMVGIEAKADKRPIYKLAAPELIGLPGVGTAKEFDLEGCAALNPDLVILPKKVSEQAGILEGMGMKTLVVNPESMEGLEEAIRSIAAATGTQERAEALIGWYRAKKEKLAGITGQAGSGEHKPQVYIAGTRSILRAATTQMYQNSLIELAGGVNAAADLTDNGWADISYEQLITYNPEVIVVIPEAEYTKEDVLKDGQLAGTAAVQNGRVYEMPSSFEAWDSPVPSGILGCMWLSSILHEDSYPFDEFREEAAEFYREFYGVEIDPALITR</sequence>
<evidence type="ECO:0000313" key="6">
    <source>
        <dbReference type="Proteomes" id="UP001203136"/>
    </source>
</evidence>
<feature type="chain" id="PRO_5043330411" evidence="3">
    <location>
        <begin position="29"/>
        <end position="357"/>
    </location>
</feature>
<evidence type="ECO:0000256" key="1">
    <source>
        <dbReference type="ARBA" id="ARBA00008814"/>
    </source>
</evidence>
<dbReference type="RefSeq" id="WP_034555998.1">
    <property type="nucleotide sequence ID" value="NZ_JADNAS010000103.1"/>
</dbReference>
<feature type="signal peptide" evidence="3">
    <location>
        <begin position="1"/>
        <end position="28"/>
    </location>
</feature>
<dbReference type="PANTHER" id="PTHR30535">
    <property type="entry name" value="VITAMIN B12-BINDING PROTEIN"/>
    <property type="match status" value="1"/>
</dbReference>
<dbReference type="EMBL" id="JAINVB010000001">
    <property type="protein sequence ID" value="MCK0088355.1"/>
    <property type="molecule type" value="Genomic_DNA"/>
</dbReference>
<dbReference type="Pfam" id="PF01497">
    <property type="entry name" value="Peripla_BP_2"/>
    <property type="match status" value="1"/>
</dbReference>
<dbReference type="InterPro" id="IPR050902">
    <property type="entry name" value="ABC_Transporter_SBP"/>
</dbReference>
<evidence type="ECO:0000256" key="2">
    <source>
        <dbReference type="SAM" id="MobiDB-lite"/>
    </source>
</evidence>
<feature type="domain" description="Fe/B12 periplasmic-binding" evidence="4">
    <location>
        <begin position="67"/>
        <end position="328"/>
    </location>
</feature>
<comment type="caution">
    <text evidence="5">The sequence shown here is derived from an EMBL/GenBank/DDBJ whole genome shotgun (WGS) entry which is preliminary data.</text>
</comment>
<dbReference type="PROSITE" id="PS51257">
    <property type="entry name" value="PROKAR_LIPOPROTEIN"/>
    <property type="match status" value="1"/>
</dbReference>
<feature type="compositionally biased region" description="Basic and acidic residues" evidence="2">
    <location>
        <begin position="33"/>
        <end position="42"/>
    </location>
</feature>
<evidence type="ECO:0000313" key="5">
    <source>
        <dbReference type="EMBL" id="MCK0088355.1"/>
    </source>
</evidence>
<reference evidence="5" key="1">
    <citation type="journal article" date="2022" name="Cell Host Microbe">
        <title>Colonization of the live biotherapeutic product VE303 and modulation of the microbiota and metabolites in healthy volunteers.</title>
        <authorList>
            <person name="Dsouza M."/>
            <person name="Menon R."/>
            <person name="Crossette E."/>
            <person name="Bhattarai S.K."/>
            <person name="Schneider J."/>
            <person name="Kim Y.G."/>
            <person name="Reddy S."/>
            <person name="Caballero S."/>
            <person name="Felix C."/>
            <person name="Cornacchione L."/>
            <person name="Hendrickson J."/>
            <person name="Watson A.R."/>
            <person name="Minot S.S."/>
            <person name="Greenfield N."/>
            <person name="Schopf L."/>
            <person name="Szabady R."/>
            <person name="Patarroyo J."/>
            <person name="Smith W."/>
            <person name="Harrison P."/>
            <person name="Kuijper E.J."/>
            <person name="Kelly C.P."/>
            <person name="Olle B."/>
            <person name="Bobilev D."/>
            <person name="Silber J.L."/>
            <person name="Bucci V."/>
            <person name="Roberts B."/>
            <person name="Faith J."/>
            <person name="Norman J.M."/>
        </authorList>
    </citation>
    <scope>NUCLEOTIDE SEQUENCE</scope>
    <source>
        <strain evidence="5">VE303-04</strain>
    </source>
</reference>
<dbReference type="SUPFAM" id="SSF53807">
    <property type="entry name" value="Helical backbone' metal receptor"/>
    <property type="match status" value="1"/>
</dbReference>
<organism evidence="5 6">
    <name type="scientific">Clostridium symbiosum</name>
    <name type="common">Bacteroides symbiosus</name>
    <dbReference type="NCBI Taxonomy" id="1512"/>
    <lineage>
        <taxon>Bacteria</taxon>
        <taxon>Bacillati</taxon>
        <taxon>Bacillota</taxon>
        <taxon>Clostridia</taxon>
        <taxon>Lachnospirales</taxon>
        <taxon>Lachnospiraceae</taxon>
        <taxon>Otoolea</taxon>
    </lineage>
</organism>
<evidence type="ECO:0000259" key="4">
    <source>
        <dbReference type="PROSITE" id="PS50983"/>
    </source>
</evidence>
<proteinExistence type="inferred from homology"/>
<keyword evidence="3" id="KW-0732">Signal</keyword>
<protein>
    <submittedName>
        <fullName evidence="5">ABC transporter substrate-binding protein</fullName>
    </submittedName>
</protein>
<accession>A0AAW5F983</accession>
<dbReference type="PROSITE" id="PS50983">
    <property type="entry name" value="FE_B12_PBP"/>
    <property type="match status" value="1"/>
</dbReference>
<feature type="region of interest" description="Disordered" evidence="2">
    <location>
        <begin position="33"/>
        <end position="59"/>
    </location>
</feature>
<dbReference type="Gene3D" id="3.40.50.1980">
    <property type="entry name" value="Nitrogenase molybdenum iron protein domain"/>
    <property type="match status" value="2"/>
</dbReference>
<comment type="similarity">
    <text evidence="1">Belongs to the bacterial solute-binding protein 8 family.</text>
</comment>
<name>A0AAW5F983_CLOSY</name>
<gene>
    <name evidence="5" type="ORF">K5I21_21270</name>
</gene>
<dbReference type="AlphaFoldDB" id="A0AAW5F983"/>
<evidence type="ECO:0000256" key="3">
    <source>
        <dbReference type="SAM" id="SignalP"/>
    </source>
</evidence>
<dbReference type="PANTHER" id="PTHR30535:SF34">
    <property type="entry name" value="MOLYBDATE-BINDING PROTEIN MOLA"/>
    <property type="match status" value="1"/>
</dbReference>
<dbReference type="InterPro" id="IPR002491">
    <property type="entry name" value="ABC_transptr_periplasmic_BD"/>
</dbReference>
<dbReference type="Proteomes" id="UP001203136">
    <property type="component" value="Unassembled WGS sequence"/>
</dbReference>
<dbReference type="Gene3D" id="1.20.58.2180">
    <property type="match status" value="1"/>
</dbReference>